<comment type="caution">
    <text evidence="2">The sequence shown here is derived from an EMBL/GenBank/DDBJ whole genome shotgun (WGS) entry which is preliminary data.</text>
</comment>
<dbReference type="Gene3D" id="1.25.40.10">
    <property type="entry name" value="Tetratricopeptide repeat domain"/>
    <property type="match status" value="1"/>
</dbReference>
<keyword evidence="1" id="KW-0802">TPR repeat</keyword>
<dbReference type="EMBL" id="ASRX01000002">
    <property type="protein sequence ID" value="EYF08653.1"/>
    <property type="molecule type" value="Genomic_DNA"/>
</dbReference>
<evidence type="ECO:0000313" key="3">
    <source>
        <dbReference type="Proteomes" id="UP000019678"/>
    </source>
</evidence>
<keyword evidence="3" id="KW-1185">Reference proteome</keyword>
<accession>A0A017THA9</accession>
<dbReference type="PROSITE" id="PS50005">
    <property type="entry name" value="TPR"/>
    <property type="match status" value="1"/>
</dbReference>
<dbReference type="SUPFAM" id="SSF48452">
    <property type="entry name" value="TPR-like"/>
    <property type="match status" value="1"/>
</dbReference>
<protein>
    <submittedName>
        <fullName evidence="2">Uncharacterized protein</fullName>
    </submittedName>
</protein>
<dbReference type="AlphaFoldDB" id="A0A017THA9"/>
<evidence type="ECO:0000256" key="1">
    <source>
        <dbReference type="PROSITE-ProRule" id="PRU00339"/>
    </source>
</evidence>
<dbReference type="InterPro" id="IPR019734">
    <property type="entry name" value="TPR_rpt"/>
</dbReference>
<name>A0A017THA9_9BACT</name>
<dbReference type="Proteomes" id="UP000019678">
    <property type="component" value="Unassembled WGS sequence"/>
</dbReference>
<proteinExistence type="predicted"/>
<gene>
    <name evidence="2" type="ORF">CAP_2513</name>
</gene>
<feature type="repeat" description="TPR" evidence="1">
    <location>
        <begin position="262"/>
        <end position="295"/>
    </location>
</feature>
<organism evidence="2 3">
    <name type="scientific">Chondromyces apiculatus DSM 436</name>
    <dbReference type="NCBI Taxonomy" id="1192034"/>
    <lineage>
        <taxon>Bacteria</taxon>
        <taxon>Pseudomonadati</taxon>
        <taxon>Myxococcota</taxon>
        <taxon>Polyangia</taxon>
        <taxon>Polyangiales</taxon>
        <taxon>Polyangiaceae</taxon>
        <taxon>Chondromyces</taxon>
    </lineage>
</organism>
<dbReference type="InterPro" id="IPR011990">
    <property type="entry name" value="TPR-like_helical_dom_sf"/>
</dbReference>
<reference evidence="2 3" key="1">
    <citation type="submission" date="2013-05" db="EMBL/GenBank/DDBJ databases">
        <title>Genome assembly of Chondromyces apiculatus DSM 436.</title>
        <authorList>
            <person name="Sharma G."/>
            <person name="Khatri I."/>
            <person name="Kaur C."/>
            <person name="Mayilraj S."/>
            <person name="Subramanian S."/>
        </authorList>
    </citation>
    <scope>NUCLEOTIDE SEQUENCE [LARGE SCALE GENOMIC DNA]</scope>
    <source>
        <strain evidence="2 3">DSM 436</strain>
    </source>
</reference>
<evidence type="ECO:0000313" key="2">
    <source>
        <dbReference type="EMBL" id="EYF08653.1"/>
    </source>
</evidence>
<sequence length="316" mass="34876">MRGWRRHTDGWQPALLAVFLAGSATLLTLPRAVAPTDVPVPLADMRALARVTDADAARAEALDPAPGKPARVLDVDVRTLGSAIRAFGLEDARPARREPEIATARRQILEALPPALAHGPEEVLALRAFQQRAFVRAVRHWEATGEETEDLLALGGDFPGLVRRSGWVVGEGRRLLLTDHALAVLFKKRWNRVAGVEGAAFEPTLDEERAFYQFLLSYPVREALPEAQNAEARTRAARAAERRVDEYRLKKIGEIAALDPAYPSHLARGVVLFRLGQYEAAVTAFRRHLDAHPDGPHALRARNYLQAAIEEVSEDL</sequence>